<dbReference type="Proteomes" id="UP000245956">
    <property type="component" value="Unassembled WGS sequence"/>
</dbReference>
<evidence type="ECO:0000256" key="2">
    <source>
        <dbReference type="ARBA" id="ARBA00022692"/>
    </source>
</evidence>
<dbReference type="InterPro" id="IPR049326">
    <property type="entry name" value="Rhodopsin_dom_fungi"/>
</dbReference>
<feature type="domain" description="Rhodopsin" evidence="8">
    <location>
        <begin position="175"/>
        <end position="424"/>
    </location>
</feature>
<evidence type="ECO:0000256" key="4">
    <source>
        <dbReference type="ARBA" id="ARBA00023136"/>
    </source>
</evidence>
<evidence type="ECO:0000256" key="6">
    <source>
        <dbReference type="SAM" id="MobiDB-lite"/>
    </source>
</evidence>
<keyword evidence="4 7" id="KW-0472">Membrane</keyword>
<dbReference type="AlphaFoldDB" id="A0A2U3EQ25"/>
<dbReference type="PANTHER" id="PTHR33048">
    <property type="entry name" value="PTH11-LIKE INTEGRAL MEMBRANE PROTEIN (AFU_ORTHOLOGUE AFUA_5G11245)"/>
    <property type="match status" value="1"/>
</dbReference>
<dbReference type="EMBL" id="LCWV01000001">
    <property type="protein sequence ID" value="PWI76599.1"/>
    <property type="molecule type" value="Genomic_DNA"/>
</dbReference>
<feature type="transmembrane region" description="Helical" evidence="7">
    <location>
        <begin position="362"/>
        <end position="384"/>
    </location>
</feature>
<accession>A0A2U3EQ25</accession>
<feature type="compositionally biased region" description="Basic and acidic residues" evidence="6">
    <location>
        <begin position="442"/>
        <end position="469"/>
    </location>
</feature>
<evidence type="ECO:0000256" key="5">
    <source>
        <dbReference type="ARBA" id="ARBA00038359"/>
    </source>
</evidence>
<protein>
    <submittedName>
        <fullName evidence="9">Protein related to integral membrane protein pth11</fullName>
    </submittedName>
</protein>
<feature type="region of interest" description="Disordered" evidence="6">
    <location>
        <begin position="437"/>
        <end position="469"/>
    </location>
</feature>
<dbReference type="Pfam" id="PF20684">
    <property type="entry name" value="Fung_rhodopsin"/>
    <property type="match status" value="1"/>
</dbReference>
<feature type="compositionally biased region" description="Low complexity" evidence="6">
    <location>
        <begin position="32"/>
        <end position="50"/>
    </location>
</feature>
<evidence type="ECO:0000259" key="8">
    <source>
        <dbReference type="Pfam" id="PF20684"/>
    </source>
</evidence>
<name>A0A2U3EQ25_PURLI</name>
<keyword evidence="3 7" id="KW-1133">Transmembrane helix</keyword>
<feature type="transmembrane region" description="Helical" evidence="7">
    <location>
        <begin position="194"/>
        <end position="214"/>
    </location>
</feature>
<feature type="region of interest" description="Disordered" evidence="6">
    <location>
        <begin position="1"/>
        <end position="50"/>
    </location>
</feature>
<proteinExistence type="inferred from homology"/>
<comment type="caution">
    <text evidence="9">The sequence shown here is derived from an EMBL/GenBank/DDBJ whole genome shotgun (WGS) entry which is preliminary data.</text>
</comment>
<keyword evidence="2 7" id="KW-0812">Transmembrane</keyword>
<comment type="subcellular location">
    <subcellularLocation>
        <location evidence="1">Membrane</location>
        <topology evidence="1">Multi-pass membrane protein</topology>
    </subcellularLocation>
</comment>
<comment type="similarity">
    <text evidence="5">Belongs to the SAT4 family.</text>
</comment>
<dbReference type="PANTHER" id="PTHR33048:SF47">
    <property type="entry name" value="INTEGRAL MEMBRANE PROTEIN-RELATED"/>
    <property type="match status" value="1"/>
</dbReference>
<reference evidence="9 10" key="1">
    <citation type="journal article" date="2016" name="Front. Microbiol.">
        <title>Genome and transcriptome sequences reveal the specific parasitism of the nematophagous Purpureocillium lilacinum 36-1.</title>
        <authorList>
            <person name="Xie J."/>
            <person name="Li S."/>
            <person name="Mo C."/>
            <person name="Xiao X."/>
            <person name="Peng D."/>
            <person name="Wang G."/>
            <person name="Xiao Y."/>
        </authorList>
    </citation>
    <scope>NUCLEOTIDE SEQUENCE [LARGE SCALE GENOMIC DNA]</scope>
    <source>
        <strain evidence="9 10">36-1</strain>
    </source>
</reference>
<dbReference type="GO" id="GO:0016020">
    <property type="term" value="C:membrane"/>
    <property type="evidence" value="ECO:0007669"/>
    <property type="project" value="UniProtKB-SubCell"/>
</dbReference>
<evidence type="ECO:0000256" key="3">
    <source>
        <dbReference type="ARBA" id="ARBA00022989"/>
    </source>
</evidence>
<feature type="transmembrane region" description="Helical" evidence="7">
    <location>
        <begin position="155"/>
        <end position="174"/>
    </location>
</feature>
<organism evidence="9 10">
    <name type="scientific">Purpureocillium lilacinum</name>
    <name type="common">Paecilomyces lilacinus</name>
    <dbReference type="NCBI Taxonomy" id="33203"/>
    <lineage>
        <taxon>Eukaryota</taxon>
        <taxon>Fungi</taxon>
        <taxon>Dikarya</taxon>
        <taxon>Ascomycota</taxon>
        <taxon>Pezizomycotina</taxon>
        <taxon>Sordariomycetes</taxon>
        <taxon>Hypocreomycetidae</taxon>
        <taxon>Hypocreales</taxon>
        <taxon>Ophiocordycipitaceae</taxon>
        <taxon>Purpureocillium</taxon>
    </lineage>
</organism>
<gene>
    <name evidence="9" type="ORF">PCL_03793</name>
</gene>
<evidence type="ECO:0000313" key="10">
    <source>
        <dbReference type="Proteomes" id="UP000245956"/>
    </source>
</evidence>
<evidence type="ECO:0000256" key="7">
    <source>
        <dbReference type="SAM" id="Phobius"/>
    </source>
</evidence>
<evidence type="ECO:0000256" key="1">
    <source>
        <dbReference type="ARBA" id="ARBA00004141"/>
    </source>
</evidence>
<feature type="transmembrane region" description="Helical" evidence="7">
    <location>
        <begin position="326"/>
        <end position="350"/>
    </location>
</feature>
<dbReference type="InterPro" id="IPR052337">
    <property type="entry name" value="SAT4-like"/>
</dbReference>
<feature type="transmembrane region" description="Helical" evidence="7">
    <location>
        <begin position="278"/>
        <end position="306"/>
    </location>
</feature>
<feature type="transmembrane region" description="Helical" evidence="7">
    <location>
        <begin position="245"/>
        <end position="266"/>
    </location>
</feature>
<evidence type="ECO:0000313" key="9">
    <source>
        <dbReference type="EMBL" id="PWI76599.1"/>
    </source>
</evidence>
<sequence length="469" mass="51832">MYRMAASQIPSQFRPDAVESSPAGSRIAASVAPERPTATPSPSEPAISPAADTMPHARCRAHVTASHQSAASRNGLANIETPEDYIHAGNGDSLGVAERFEKNILRAWPRAERMSWTDITNVSDAELEAEVKERIALEHLPPWFTIEHLRESYDAPAIAIIIAFAVLVVVVVICRVLSRRYVIKRFGVGLDDGLALASLAIYIPFVVLSIHLITLGSGRHFDQFAFFLSADMFARMQIMDSVTHLVYTTALWLCRISGLAFYYRMCNLHREFLISIKVIFAVLTLGYLVQIGLIVFHCQPISLLWAPVTDEDARVLKCMNWLRTNLAISGISLLCDLLLFGLPAAMLWVLKISQKKKVQLAGILLPGVAVVAISAARVAFVVSYGYELSETFRYSFLKLLCVETAEISATLIALSVPGIKPMFDKYILRKDIESVPSGRGTPLDHGDPIGSKDLEMRPWTESDEPHLSK</sequence>